<dbReference type="AlphaFoldDB" id="A0A371I5X2"/>
<sequence>MDCEVLESLYKCIDRLSENDEFVDHIHNEFPLYKRVRNSGRIGWRCEDTKDELIFDNDVLTWRDVASAIRASEPLKHTIRQTQMKMAATASTSRKEKGKRMVEEKNEDESVKMKGRKSIILVLMGMMKTMTWNYKRMKKIT</sequence>
<dbReference type="Proteomes" id="UP000257109">
    <property type="component" value="Unassembled WGS sequence"/>
</dbReference>
<protein>
    <submittedName>
        <fullName evidence="2">Uncharacterized protein</fullName>
    </submittedName>
</protein>
<reference evidence="2" key="1">
    <citation type="submission" date="2018-05" db="EMBL/GenBank/DDBJ databases">
        <title>Draft genome of Mucuna pruriens seed.</title>
        <authorList>
            <person name="Nnadi N.E."/>
            <person name="Vos R."/>
            <person name="Hasami M.H."/>
            <person name="Devisetty U.K."/>
            <person name="Aguiy J.C."/>
        </authorList>
    </citation>
    <scope>NUCLEOTIDE SEQUENCE [LARGE SCALE GENOMIC DNA]</scope>
    <source>
        <strain evidence="2">JCA_2017</strain>
    </source>
</reference>
<proteinExistence type="predicted"/>
<name>A0A371I5X2_MUCPR</name>
<feature type="non-terminal residue" evidence="2">
    <location>
        <position position="141"/>
    </location>
</feature>
<keyword evidence="3" id="KW-1185">Reference proteome</keyword>
<dbReference type="EMBL" id="QJKJ01000845">
    <property type="protein sequence ID" value="RDY10433.1"/>
    <property type="molecule type" value="Genomic_DNA"/>
</dbReference>
<feature type="non-terminal residue" evidence="2">
    <location>
        <position position="1"/>
    </location>
</feature>
<dbReference type="OrthoDB" id="1456057at2759"/>
<accession>A0A371I5X2</accession>
<gene>
    <name evidence="2" type="ORF">CR513_05046</name>
</gene>
<evidence type="ECO:0000313" key="2">
    <source>
        <dbReference type="EMBL" id="RDY10433.1"/>
    </source>
</evidence>
<feature type="compositionally biased region" description="Basic and acidic residues" evidence="1">
    <location>
        <begin position="93"/>
        <end position="109"/>
    </location>
</feature>
<evidence type="ECO:0000313" key="3">
    <source>
        <dbReference type="Proteomes" id="UP000257109"/>
    </source>
</evidence>
<comment type="caution">
    <text evidence="2">The sequence shown here is derived from an EMBL/GenBank/DDBJ whole genome shotgun (WGS) entry which is preliminary data.</text>
</comment>
<organism evidence="2 3">
    <name type="scientific">Mucuna pruriens</name>
    <name type="common">Velvet bean</name>
    <name type="synonym">Dolichos pruriens</name>
    <dbReference type="NCBI Taxonomy" id="157652"/>
    <lineage>
        <taxon>Eukaryota</taxon>
        <taxon>Viridiplantae</taxon>
        <taxon>Streptophyta</taxon>
        <taxon>Embryophyta</taxon>
        <taxon>Tracheophyta</taxon>
        <taxon>Spermatophyta</taxon>
        <taxon>Magnoliopsida</taxon>
        <taxon>eudicotyledons</taxon>
        <taxon>Gunneridae</taxon>
        <taxon>Pentapetalae</taxon>
        <taxon>rosids</taxon>
        <taxon>fabids</taxon>
        <taxon>Fabales</taxon>
        <taxon>Fabaceae</taxon>
        <taxon>Papilionoideae</taxon>
        <taxon>50 kb inversion clade</taxon>
        <taxon>NPAAA clade</taxon>
        <taxon>indigoferoid/millettioid clade</taxon>
        <taxon>Phaseoleae</taxon>
        <taxon>Mucuna</taxon>
    </lineage>
</organism>
<feature type="region of interest" description="Disordered" evidence="1">
    <location>
        <begin position="89"/>
        <end position="109"/>
    </location>
</feature>
<evidence type="ECO:0000256" key="1">
    <source>
        <dbReference type="SAM" id="MobiDB-lite"/>
    </source>
</evidence>